<evidence type="ECO:0000313" key="5">
    <source>
        <dbReference type="Proteomes" id="UP001454489"/>
    </source>
</evidence>
<protein>
    <recommendedName>
        <fullName evidence="6">DUF4366 domain-containing protein</fullName>
    </recommendedName>
</protein>
<dbReference type="Proteomes" id="UP001454489">
    <property type="component" value="Unassembled WGS sequence"/>
</dbReference>
<proteinExistence type="predicted"/>
<keyword evidence="5" id="KW-1185">Reference proteome</keyword>
<feature type="transmembrane region" description="Helical" evidence="2">
    <location>
        <begin position="252"/>
        <end position="273"/>
    </location>
</feature>
<keyword evidence="2" id="KW-0472">Membrane</keyword>
<feature type="region of interest" description="Disordered" evidence="1">
    <location>
        <begin position="275"/>
        <end position="348"/>
    </location>
</feature>
<feature type="compositionally biased region" description="Polar residues" evidence="1">
    <location>
        <begin position="220"/>
        <end position="236"/>
    </location>
</feature>
<feature type="signal peptide" evidence="3">
    <location>
        <begin position="1"/>
        <end position="23"/>
    </location>
</feature>
<sequence>MSRIRKKKWLGIGLAVVMGLSIAASDMGIMTAFATGNKTTTTTTANTTANNARFTVNGADLVVTENLNPNKYPKDFTETKVECQGRQYKGLKFSKADIKLICLLNQKTGAAAYHIYNDADQSVYPFIRIENGNDYIIAMPQSMMDGAQAPESYAETSMEFEKGTIQVYQQDGADTCLIYAMNSEGQKGWYEYQTTDKTYQAYEVQSSQEETPTDGEEQQVTDTSSESQDNSQSTQYEELKQEMKSMKTKYCMIIAVLIIIIAVLVILLINTLLKGPRNPRDEYDEEEPDEDFFDEDLDQEPEEDFFDEDTDEESDEYYFDEEPDEEPQKEYPKAPKNEPQEKPVKKKYESDIEIIDLNDL</sequence>
<feature type="region of interest" description="Disordered" evidence="1">
    <location>
        <begin position="203"/>
        <end position="238"/>
    </location>
</feature>
<keyword evidence="3" id="KW-0732">Signal</keyword>
<evidence type="ECO:0008006" key="6">
    <source>
        <dbReference type="Google" id="ProtNLM"/>
    </source>
</evidence>
<keyword evidence="2" id="KW-0812">Transmembrane</keyword>
<reference evidence="4 5" key="1">
    <citation type="submission" date="2024-03" db="EMBL/GenBank/DDBJ databases">
        <title>Human intestinal bacterial collection.</title>
        <authorList>
            <person name="Pauvert C."/>
            <person name="Hitch T.C.A."/>
            <person name="Clavel T."/>
        </authorList>
    </citation>
    <scope>NUCLEOTIDE SEQUENCE [LARGE SCALE GENOMIC DNA]</scope>
    <source>
        <strain evidence="4 5">CLA-AA-H185</strain>
    </source>
</reference>
<feature type="compositionally biased region" description="Acidic residues" evidence="1">
    <location>
        <begin position="282"/>
        <end position="325"/>
    </location>
</feature>
<accession>A0ABV1HB87</accession>
<evidence type="ECO:0000256" key="3">
    <source>
        <dbReference type="SAM" id="SignalP"/>
    </source>
</evidence>
<dbReference type="EMBL" id="JBBMEX010000002">
    <property type="protein sequence ID" value="MEQ2556978.1"/>
    <property type="molecule type" value="Genomic_DNA"/>
</dbReference>
<feature type="chain" id="PRO_5046042748" description="DUF4366 domain-containing protein" evidence="3">
    <location>
        <begin position="24"/>
        <end position="360"/>
    </location>
</feature>
<name>A0ABV1HB87_9FIRM</name>
<dbReference type="RefSeq" id="WP_353530015.1">
    <property type="nucleotide sequence ID" value="NZ_JBBMEX010000002.1"/>
</dbReference>
<gene>
    <name evidence="4" type="ORF">WMO43_03655</name>
</gene>
<evidence type="ECO:0000256" key="1">
    <source>
        <dbReference type="SAM" id="MobiDB-lite"/>
    </source>
</evidence>
<organism evidence="4 5">
    <name type="scientific">Maccoyibacter intestinihominis</name>
    <dbReference type="NCBI Taxonomy" id="3133499"/>
    <lineage>
        <taxon>Bacteria</taxon>
        <taxon>Bacillati</taxon>
        <taxon>Bacillota</taxon>
        <taxon>Clostridia</taxon>
        <taxon>Lachnospirales</taxon>
        <taxon>Lachnospiraceae</taxon>
        <taxon>Maccoyibacter</taxon>
    </lineage>
</organism>
<evidence type="ECO:0000256" key="2">
    <source>
        <dbReference type="SAM" id="Phobius"/>
    </source>
</evidence>
<feature type="compositionally biased region" description="Basic and acidic residues" evidence="1">
    <location>
        <begin position="326"/>
        <end position="348"/>
    </location>
</feature>
<keyword evidence="2" id="KW-1133">Transmembrane helix</keyword>
<comment type="caution">
    <text evidence="4">The sequence shown here is derived from an EMBL/GenBank/DDBJ whole genome shotgun (WGS) entry which is preliminary data.</text>
</comment>
<evidence type="ECO:0000313" key="4">
    <source>
        <dbReference type="EMBL" id="MEQ2556978.1"/>
    </source>
</evidence>